<dbReference type="EMBL" id="JAYKXP010000006">
    <property type="protein sequence ID" value="KAK7056779.1"/>
    <property type="molecule type" value="Genomic_DNA"/>
</dbReference>
<gene>
    <name evidence="2" type="ORF">VNI00_002496</name>
</gene>
<accession>A0AAW0DZM3</accession>
<evidence type="ECO:0000313" key="2">
    <source>
        <dbReference type="EMBL" id="KAK7056779.1"/>
    </source>
</evidence>
<keyword evidence="3" id="KW-1185">Reference proteome</keyword>
<protein>
    <submittedName>
        <fullName evidence="2">Uncharacterized protein</fullName>
    </submittedName>
</protein>
<feature type="compositionally biased region" description="Low complexity" evidence="1">
    <location>
        <begin position="120"/>
        <end position="136"/>
    </location>
</feature>
<reference evidence="2 3" key="1">
    <citation type="submission" date="2024-01" db="EMBL/GenBank/DDBJ databases">
        <title>A draft genome for a cacao thread blight-causing isolate of Paramarasmius palmivorus.</title>
        <authorList>
            <person name="Baruah I.K."/>
            <person name="Bukari Y."/>
            <person name="Amoako-Attah I."/>
            <person name="Meinhardt L.W."/>
            <person name="Bailey B.A."/>
            <person name="Cohen S.P."/>
        </authorList>
    </citation>
    <scope>NUCLEOTIDE SEQUENCE [LARGE SCALE GENOMIC DNA]</scope>
    <source>
        <strain evidence="2 3">GH-12</strain>
    </source>
</reference>
<comment type="caution">
    <text evidence="2">The sequence shown here is derived from an EMBL/GenBank/DDBJ whole genome shotgun (WGS) entry which is preliminary data.</text>
</comment>
<dbReference type="Proteomes" id="UP001383192">
    <property type="component" value="Unassembled WGS sequence"/>
</dbReference>
<feature type="region of interest" description="Disordered" evidence="1">
    <location>
        <begin position="100"/>
        <end position="154"/>
    </location>
</feature>
<dbReference type="AlphaFoldDB" id="A0AAW0DZM3"/>
<sequence>MAYRLNKPLPLITKRMTFNDPPQPPKPIITKRIAFTSSYIERNVRERLSKTSEQADGWAINTVSPGIPEGQAPTPEEDKIPNVQDVTRISSSAQPEVILSTETAPQKDPRTTKRPTAPCSTITTTQIQSEQETTTSRQATIGSRERSTTSSSRAQRLRATLLLPEPGGVPIPKPPGEAGHPNNGGYSLESTLITAHGWSKMIYDLINSQTKALAQGLLDGTKNYKDQEEPLKTEICDLLTADFSFLSDYVECWPVRDMLKAHLKNRPRKSAGKRKGAAPAN</sequence>
<evidence type="ECO:0000313" key="3">
    <source>
        <dbReference type="Proteomes" id="UP001383192"/>
    </source>
</evidence>
<evidence type="ECO:0000256" key="1">
    <source>
        <dbReference type="SAM" id="MobiDB-lite"/>
    </source>
</evidence>
<proteinExistence type="predicted"/>
<organism evidence="2 3">
    <name type="scientific">Paramarasmius palmivorus</name>
    <dbReference type="NCBI Taxonomy" id="297713"/>
    <lineage>
        <taxon>Eukaryota</taxon>
        <taxon>Fungi</taxon>
        <taxon>Dikarya</taxon>
        <taxon>Basidiomycota</taxon>
        <taxon>Agaricomycotina</taxon>
        <taxon>Agaricomycetes</taxon>
        <taxon>Agaricomycetidae</taxon>
        <taxon>Agaricales</taxon>
        <taxon>Marasmiineae</taxon>
        <taxon>Marasmiaceae</taxon>
        <taxon>Paramarasmius</taxon>
    </lineage>
</organism>
<name>A0AAW0DZM3_9AGAR</name>